<proteinExistence type="predicted"/>
<dbReference type="Pfam" id="PF00392">
    <property type="entry name" value="GntR"/>
    <property type="match status" value="1"/>
</dbReference>
<evidence type="ECO:0000256" key="1">
    <source>
        <dbReference type="ARBA" id="ARBA00023015"/>
    </source>
</evidence>
<dbReference type="EMBL" id="DXFT01000096">
    <property type="protein sequence ID" value="HIX03453.1"/>
    <property type="molecule type" value="Genomic_DNA"/>
</dbReference>
<keyword evidence="2" id="KW-0238">DNA-binding</keyword>
<feature type="domain" description="HTH gntR-type" evidence="4">
    <location>
        <begin position="8"/>
        <end position="76"/>
    </location>
</feature>
<gene>
    <name evidence="5" type="ORF">H9863_04960</name>
</gene>
<evidence type="ECO:0000313" key="6">
    <source>
        <dbReference type="Proteomes" id="UP000824202"/>
    </source>
</evidence>
<dbReference type="GO" id="GO:0003677">
    <property type="term" value="F:DNA binding"/>
    <property type="evidence" value="ECO:0007669"/>
    <property type="project" value="UniProtKB-KW"/>
</dbReference>
<dbReference type="PANTHER" id="PTHR38445">
    <property type="entry name" value="HTH-TYPE TRANSCRIPTIONAL REPRESSOR YTRA"/>
    <property type="match status" value="1"/>
</dbReference>
<dbReference type="Proteomes" id="UP000824202">
    <property type="component" value="Unassembled WGS sequence"/>
</dbReference>
<name>A0A9D1V032_9BACT</name>
<dbReference type="Gene3D" id="1.10.10.10">
    <property type="entry name" value="Winged helix-like DNA-binding domain superfamily/Winged helix DNA-binding domain"/>
    <property type="match status" value="1"/>
</dbReference>
<dbReference type="CDD" id="cd07377">
    <property type="entry name" value="WHTH_GntR"/>
    <property type="match status" value="1"/>
</dbReference>
<evidence type="ECO:0000256" key="3">
    <source>
        <dbReference type="ARBA" id="ARBA00023163"/>
    </source>
</evidence>
<dbReference type="SUPFAM" id="SSF46785">
    <property type="entry name" value="Winged helix' DNA-binding domain"/>
    <property type="match status" value="1"/>
</dbReference>
<dbReference type="GO" id="GO:0003700">
    <property type="term" value="F:DNA-binding transcription factor activity"/>
    <property type="evidence" value="ECO:0007669"/>
    <property type="project" value="InterPro"/>
</dbReference>
<dbReference type="PANTHER" id="PTHR38445:SF10">
    <property type="entry name" value="GNTR-FAMILY TRANSCRIPTIONAL REGULATOR"/>
    <property type="match status" value="1"/>
</dbReference>
<dbReference type="InterPro" id="IPR000524">
    <property type="entry name" value="Tscrpt_reg_HTH_GntR"/>
</dbReference>
<protein>
    <submittedName>
        <fullName evidence="5">GntR family transcriptional regulator</fullName>
    </submittedName>
</protein>
<keyword evidence="1" id="KW-0805">Transcription regulation</keyword>
<comment type="caution">
    <text evidence="5">The sequence shown here is derived from an EMBL/GenBank/DDBJ whole genome shotgun (WGS) entry which is preliminary data.</text>
</comment>
<keyword evidence="3" id="KW-0804">Transcription</keyword>
<reference evidence="5" key="2">
    <citation type="submission" date="2021-04" db="EMBL/GenBank/DDBJ databases">
        <authorList>
            <person name="Gilroy R."/>
        </authorList>
    </citation>
    <scope>NUCLEOTIDE SEQUENCE</scope>
    <source>
        <strain evidence="5">23274</strain>
    </source>
</reference>
<dbReference type="InterPro" id="IPR036390">
    <property type="entry name" value="WH_DNA-bd_sf"/>
</dbReference>
<organism evidence="5 6">
    <name type="scientific">Candidatus Odoribacter faecigallinarum</name>
    <dbReference type="NCBI Taxonomy" id="2838706"/>
    <lineage>
        <taxon>Bacteria</taxon>
        <taxon>Pseudomonadati</taxon>
        <taxon>Bacteroidota</taxon>
        <taxon>Bacteroidia</taxon>
        <taxon>Bacteroidales</taxon>
        <taxon>Odoribacteraceae</taxon>
        <taxon>Odoribacter</taxon>
    </lineage>
</organism>
<dbReference type="PROSITE" id="PS50949">
    <property type="entry name" value="HTH_GNTR"/>
    <property type="match status" value="1"/>
</dbReference>
<dbReference type="Gene3D" id="1.10.287.100">
    <property type="match status" value="1"/>
</dbReference>
<dbReference type="SMART" id="SM00345">
    <property type="entry name" value="HTH_GNTR"/>
    <property type="match status" value="1"/>
</dbReference>
<sequence length="119" mass="13971">MAVFNENKPIYLQIADRLCDEILERKYAEDSRIPSVREYAAALEVNVNTVVRSYDYLQEKQVIYNRRGLGYFVAPDAIGNILAARRIQFMEEELPAFFTRLRQLDIPIEEIVALYHEKE</sequence>
<accession>A0A9D1V032</accession>
<reference evidence="5" key="1">
    <citation type="journal article" date="2021" name="PeerJ">
        <title>Extensive microbial diversity within the chicken gut microbiome revealed by metagenomics and culture.</title>
        <authorList>
            <person name="Gilroy R."/>
            <person name="Ravi A."/>
            <person name="Getino M."/>
            <person name="Pursley I."/>
            <person name="Horton D.L."/>
            <person name="Alikhan N.F."/>
            <person name="Baker D."/>
            <person name="Gharbi K."/>
            <person name="Hall N."/>
            <person name="Watson M."/>
            <person name="Adriaenssens E.M."/>
            <person name="Foster-Nyarko E."/>
            <person name="Jarju S."/>
            <person name="Secka A."/>
            <person name="Antonio M."/>
            <person name="Oren A."/>
            <person name="Chaudhuri R.R."/>
            <person name="La Ragione R."/>
            <person name="Hildebrand F."/>
            <person name="Pallen M.J."/>
        </authorList>
    </citation>
    <scope>NUCLEOTIDE SEQUENCE</scope>
    <source>
        <strain evidence="5">23274</strain>
    </source>
</reference>
<dbReference type="AlphaFoldDB" id="A0A9D1V032"/>
<dbReference type="InterPro" id="IPR036388">
    <property type="entry name" value="WH-like_DNA-bd_sf"/>
</dbReference>
<evidence type="ECO:0000313" key="5">
    <source>
        <dbReference type="EMBL" id="HIX03453.1"/>
    </source>
</evidence>
<evidence type="ECO:0000259" key="4">
    <source>
        <dbReference type="PROSITE" id="PS50949"/>
    </source>
</evidence>
<evidence type="ECO:0000256" key="2">
    <source>
        <dbReference type="ARBA" id="ARBA00023125"/>
    </source>
</evidence>